<dbReference type="AlphaFoldDB" id="A0A3Q2EG63"/>
<dbReference type="InterPro" id="IPR012388">
    <property type="entry name" value="CABLES1/2"/>
</dbReference>
<evidence type="ECO:0000313" key="1">
    <source>
        <dbReference type="Ensembl" id="ENSCVAP00000031381.1"/>
    </source>
</evidence>
<organism evidence="1 2">
    <name type="scientific">Cyprinodon variegatus</name>
    <name type="common">Sheepshead minnow</name>
    <dbReference type="NCBI Taxonomy" id="28743"/>
    <lineage>
        <taxon>Eukaryota</taxon>
        <taxon>Metazoa</taxon>
        <taxon>Chordata</taxon>
        <taxon>Craniata</taxon>
        <taxon>Vertebrata</taxon>
        <taxon>Euteleostomi</taxon>
        <taxon>Actinopterygii</taxon>
        <taxon>Neopterygii</taxon>
        <taxon>Teleostei</taxon>
        <taxon>Neoteleostei</taxon>
        <taxon>Acanthomorphata</taxon>
        <taxon>Ovalentaria</taxon>
        <taxon>Atherinomorphae</taxon>
        <taxon>Cyprinodontiformes</taxon>
        <taxon>Cyprinodontidae</taxon>
        <taxon>Cyprinodon</taxon>
    </lineage>
</organism>
<dbReference type="GeneTree" id="ENSGT00400000022086"/>
<name>A0A3Q2EG63_CYPVA</name>
<protein>
    <submittedName>
        <fullName evidence="1">Uncharacterized protein</fullName>
    </submittedName>
</protein>
<dbReference type="GO" id="GO:0051726">
    <property type="term" value="P:regulation of cell cycle"/>
    <property type="evidence" value="ECO:0007669"/>
    <property type="project" value="InterPro"/>
</dbReference>
<dbReference type="PANTHER" id="PTHR22896:SF4">
    <property type="entry name" value="CDK5 AND ABL1 ENZYME SUBSTRATE 2-LIKE ISOFORM X1"/>
    <property type="match status" value="1"/>
</dbReference>
<accession>A0A3Q2EG63</accession>
<dbReference type="PANTHER" id="PTHR22896">
    <property type="entry name" value="CDK5 AND ABL1 ENZYME SUBSTRATE 1"/>
    <property type="match status" value="1"/>
</dbReference>
<dbReference type="Ensembl" id="ENSCVAT00000026181.1">
    <property type="protein sequence ID" value="ENSCVAP00000031381.1"/>
    <property type="gene ID" value="ENSCVAG00000020587.1"/>
</dbReference>
<reference evidence="1" key="2">
    <citation type="submission" date="2025-09" db="UniProtKB">
        <authorList>
            <consortium name="Ensembl"/>
        </authorList>
    </citation>
    <scope>IDENTIFICATION</scope>
</reference>
<sequence>MFPSSIHVIHVIPNEELRWCQKLHKYMCLCMSSDPKLDAQRQRLSSVVAADLLPSLEGVELGAIGKTVSYAQFLYPTNALVRQKSSTVLDSSTVQTPQCRFRANGQKGFTPARPNSGTAQDSCMNTYIEEVADYDPNLLSDPCWPCGRHKRVLIFASYVVSRAHRNDPGHLLLDYYFKQYPFIWY</sequence>
<dbReference type="STRING" id="28743.ENSCVAP00000031381"/>
<evidence type="ECO:0000313" key="2">
    <source>
        <dbReference type="Proteomes" id="UP000265020"/>
    </source>
</evidence>
<keyword evidence="2" id="KW-1185">Reference proteome</keyword>
<dbReference type="Proteomes" id="UP000265020">
    <property type="component" value="Unassembled WGS sequence"/>
</dbReference>
<proteinExistence type="predicted"/>
<reference evidence="1" key="1">
    <citation type="submission" date="2025-08" db="UniProtKB">
        <authorList>
            <consortium name="Ensembl"/>
        </authorList>
    </citation>
    <scope>IDENTIFICATION</scope>
</reference>